<evidence type="ECO:0000313" key="9">
    <source>
        <dbReference type="EMBL" id="RZC38799.1"/>
    </source>
</evidence>
<dbReference type="EMBL" id="QDEB01039963">
    <property type="protein sequence ID" value="RZC38799.1"/>
    <property type="molecule type" value="Genomic_DNA"/>
</dbReference>
<dbReference type="GO" id="GO:0005737">
    <property type="term" value="C:cytoplasm"/>
    <property type="evidence" value="ECO:0007669"/>
    <property type="project" value="TreeGrafter"/>
</dbReference>
<dbReference type="Pfam" id="PF01697">
    <property type="entry name" value="Glyco_transf_92"/>
    <property type="match status" value="1"/>
</dbReference>
<feature type="transmembrane region" description="Helical" evidence="8">
    <location>
        <begin position="7"/>
        <end position="23"/>
    </location>
</feature>
<evidence type="ECO:0000256" key="5">
    <source>
        <dbReference type="ARBA" id="ARBA00022692"/>
    </source>
</evidence>
<dbReference type="GO" id="GO:0016757">
    <property type="term" value="F:glycosyltransferase activity"/>
    <property type="evidence" value="ECO:0007669"/>
    <property type="project" value="UniProtKB-UniRule"/>
</dbReference>
<name>A0A482W246_ASBVE</name>
<dbReference type="OrthoDB" id="6433308at2759"/>
<sequence>MKKYHQLLLLIISVISLSLFLIYRHEYNRLHYVLEVFNFFGQPCNISNLQQTENILSHHDWGPSPAWQEHESGYIYSAFLTRQNEAKALTLMSDEKFVPRNCYFWFEDKKKPVVGKFKFSKVMNDENVRLNLYFYICEMSNSDHVPYAVSFTYKMKKESDLKKIMLSNSFNHQVNINTTICISPSIYSKRRFVEFLSYHKLIGIDSFIFYNRDVPHRLVKIITNLSTRLGLQATFLPWNFPKSDSLITRITVENDCLLRTFGQSLYAVTLELNEYIVPSHVYSFNTLMKNTNTDLERMSLPVQRFCIANTETTKPISMVNTYVSDDYSYNIVRYIYKNNQRKEDISTYAVDKGYASIHKYVRCSVEPSKVHRDESILKFSTDLSRSTLFQLLLHNQI</sequence>
<dbReference type="PANTHER" id="PTHR21461:SF87">
    <property type="entry name" value="GH12965P"/>
    <property type="match status" value="1"/>
</dbReference>
<keyword evidence="6 8" id="KW-1133">Transmembrane helix</keyword>
<reference evidence="9 10" key="1">
    <citation type="submission" date="2017-03" db="EMBL/GenBank/DDBJ databases">
        <title>Genome of the blue death feigning beetle - Asbolus verrucosus.</title>
        <authorList>
            <person name="Rider S.D."/>
        </authorList>
    </citation>
    <scope>NUCLEOTIDE SEQUENCE [LARGE SCALE GENOMIC DNA]</scope>
    <source>
        <strain evidence="9">Butters</strain>
        <tissue evidence="9">Head and leg muscle</tissue>
    </source>
</reference>
<evidence type="ECO:0000256" key="2">
    <source>
        <dbReference type="ARBA" id="ARBA00007647"/>
    </source>
</evidence>
<evidence type="ECO:0000256" key="8">
    <source>
        <dbReference type="RuleBase" id="RU366017"/>
    </source>
</evidence>
<comment type="caution">
    <text evidence="9">The sequence shown here is derived from an EMBL/GenBank/DDBJ whole genome shotgun (WGS) entry which is preliminary data.</text>
</comment>
<dbReference type="AlphaFoldDB" id="A0A482W246"/>
<comment type="subcellular location">
    <subcellularLocation>
        <location evidence="1">Membrane</location>
        <topology evidence="1">Single-pass membrane protein</topology>
    </subcellularLocation>
</comment>
<keyword evidence="5 8" id="KW-0812">Transmembrane</keyword>
<keyword evidence="3 8" id="KW-0328">Glycosyltransferase</keyword>
<dbReference type="STRING" id="1661398.A0A482W246"/>
<evidence type="ECO:0000256" key="4">
    <source>
        <dbReference type="ARBA" id="ARBA00022679"/>
    </source>
</evidence>
<keyword evidence="4 8" id="KW-0808">Transferase</keyword>
<evidence type="ECO:0000256" key="7">
    <source>
        <dbReference type="ARBA" id="ARBA00023136"/>
    </source>
</evidence>
<protein>
    <recommendedName>
        <fullName evidence="8">Glycosyltransferase family 92 protein</fullName>
        <ecNumber evidence="8">2.4.1.-</ecNumber>
    </recommendedName>
</protein>
<dbReference type="EC" id="2.4.1.-" evidence="8"/>
<evidence type="ECO:0000313" key="10">
    <source>
        <dbReference type="Proteomes" id="UP000292052"/>
    </source>
</evidence>
<dbReference type="InterPro" id="IPR008166">
    <property type="entry name" value="Glyco_transf_92"/>
</dbReference>
<accession>A0A482W246</accession>
<comment type="similarity">
    <text evidence="2 8">Belongs to the glycosyltransferase 92 family.</text>
</comment>
<evidence type="ECO:0000256" key="6">
    <source>
        <dbReference type="ARBA" id="ARBA00022989"/>
    </source>
</evidence>
<dbReference type="PANTHER" id="PTHR21461">
    <property type="entry name" value="GLYCOSYLTRANSFERASE FAMILY 92 PROTEIN"/>
    <property type="match status" value="1"/>
</dbReference>
<dbReference type="Proteomes" id="UP000292052">
    <property type="component" value="Unassembled WGS sequence"/>
</dbReference>
<gene>
    <name evidence="9" type="ORF">BDFB_010133</name>
</gene>
<keyword evidence="7 8" id="KW-0472">Membrane</keyword>
<evidence type="ECO:0000256" key="1">
    <source>
        <dbReference type="ARBA" id="ARBA00004167"/>
    </source>
</evidence>
<keyword evidence="10" id="KW-1185">Reference proteome</keyword>
<organism evidence="9 10">
    <name type="scientific">Asbolus verrucosus</name>
    <name type="common">Desert ironclad beetle</name>
    <dbReference type="NCBI Taxonomy" id="1661398"/>
    <lineage>
        <taxon>Eukaryota</taxon>
        <taxon>Metazoa</taxon>
        <taxon>Ecdysozoa</taxon>
        <taxon>Arthropoda</taxon>
        <taxon>Hexapoda</taxon>
        <taxon>Insecta</taxon>
        <taxon>Pterygota</taxon>
        <taxon>Neoptera</taxon>
        <taxon>Endopterygota</taxon>
        <taxon>Coleoptera</taxon>
        <taxon>Polyphaga</taxon>
        <taxon>Cucujiformia</taxon>
        <taxon>Tenebrionidae</taxon>
        <taxon>Pimeliinae</taxon>
        <taxon>Asbolus</taxon>
    </lineage>
</organism>
<evidence type="ECO:0000256" key="3">
    <source>
        <dbReference type="ARBA" id="ARBA00022676"/>
    </source>
</evidence>
<proteinExistence type="inferred from homology"/>
<dbReference type="GO" id="GO:0016020">
    <property type="term" value="C:membrane"/>
    <property type="evidence" value="ECO:0007669"/>
    <property type="project" value="UniProtKB-SubCell"/>
</dbReference>